<dbReference type="InterPro" id="IPR017946">
    <property type="entry name" value="PLC-like_Pdiesterase_TIM-brl"/>
</dbReference>
<dbReference type="AlphaFoldDB" id="A0A382DN88"/>
<feature type="domain" description="GP-PDE" evidence="1">
    <location>
        <begin position="7"/>
        <end position="229"/>
    </location>
</feature>
<dbReference type="SUPFAM" id="SSF51695">
    <property type="entry name" value="PLC-like phosphodiesterases"/>
    <property type="match status" value="1"/>
</dbReference>
<proteinExistence type="predicted"/>
<protein>
    <recommendedName>
        <fullName evidence="1">GP-PDE domain-containing protein</fullName>
    </recommendedName>
</protein>
<evidence type="ECO:0000259" key="1">
    <source>
        <dbReference type="PROSITE" id="PS51704"/>
    </source>
</evidence>
<gene>
    <name evidence="2" type="ORF">METZ01_LOCUS192533</name>
</gene>
<feature type="non-terminal residue" evidence="2">
    <location>
        <position position="229"/>
    </location>
</feature>
<dbReference type="Gene3D" id="3.20.20.190">
    <property type="entry name" value="Phosphatidylinositol (PI) phosphodiesterase"/>
    <property type="match status" value="1"/>
</dbReference>
<name>A0A382DN88_9ZZZZ</name>
<evidence type="ECO:0000313" key="2">
    <source>
        <dbReference type="EMBL" id="SVB39679.1"/>
    </source>
</evidence>
<dbReference type="PANTHER" id="PTHR46211:SF14">
    <property type="entry name" value="GLYCEROPHOSPHODIESTER PHOSPHODIESTERASE"/>
    <property type="match status" value="1"/>
</dbReference>
<reference evidence="2" key="1">
    <citation type="submission" date="2018-05" db="EMBL/GenBank/DDBJ databases">
        <authorList>
            <person name="Lanie J.A."/>
            <person name="Ng W.-L."/>
            <person name="Kazmierczak K.M."/>
            <person name="Andrzejewski T.M."/>
            <person name="Davidsen T.M."/>
            <person name="Wayne K.J."/>
            <person name="Tettelin H."/>
            <person name="Glass J.I."/>
            <person name="Rusch D."/>
            <person name="Podicherti R."/>
            <person name="Tsui H.-C.T."/>
            <person name="Winkler M.E."/>
        </authorList>
    </citation>
    <scope>NUCLEOTIDE SEQUENCE</scope>
</reference>
<dbReference type="PANTHER" id="PTHR46211">
    <property type="entry name" value="GLYCEROPHOSPHORYL DIESTER PHOSPHODIESTERASE"/>
    <property type="match status" value="1"/>
</dbReference>
<accession>A0A382DN88</accession>
<dbReference type="EMBL" id="UINC01040178">
    <property type="protein sequence ID" value="SVB39679.1"/>
    <property type="molecule type" value="Genomic_DNA"/>
</dbReference>
<dbReference type="GO" id="GO:0006629">
    <property type="term" value="P:lipid metabolic process"/>
    <property type="evidence" value="ECO:0007669"/>
    <property type="project" value="InterPro"/>
</dbReference>
<dbReference type="InterPro" id="IPR030395">
    <property type="entry name" value="GP_PDE_dom"/>
</dbReference>
<dbReference type="Pfam" id="PF03009">
    <property type="entry name" value="GDPD"/>
    <property type="match status" value="1"/>
</dbReference>
<organism evidence="2">
    <name type="scientific">marine metagenome</name>
    <dbReference type="NCBI Taxonomy" id="408172"/>
    <lineage>
        <taxon>unclassified sequences</taxon>
        <taxon>metagenomes</taxon>
        <taxon>ecological metagenomes</taxon>
    </lineage>
</organism>
<dbReference type="CDD" id="cd08566">
    <property type="entry name" value="GDPD_AtGDE_like"/>
    <property type="match status" value="1"/>
</dbReference>
<sequence>MADMKKILVGAHRGAMCHAPENSLAAFEKAIDFGTYRIECDIRQTKDGHLVMMHDASVNRTTDGTGAVAEMSLEDLKRLRLGSENVPTLAESLTCVKGRCLMLLELKDEGIAADVVRAVEAADMIGDCTLISFSEDNLLEARRANPEVLIGFFHLEPKPIDPTKVVDEFGASLLVVWPAAAQPDVIGAAKAAGLHVRCGFRDDLTYEDSVEVFQRMVDMGVDEISCGRP</sequence>
<dbReference type="GO" id="GO:0008081">
    <property type="term" value="F:phosphoric diester hydrolase activity"/>
    <property type="evidence" value="ECO:0007669"/>
    <property type="project" value="InterPro"/>
</dbReference>
<dbReference type="PROSITE" id="PS51704">
    <property type="entry name" value="GP_PDE"/>
    <property type="match status" value="1"/>
</dbReference>